<organism evidence="1 2">
    <name type="scientific">Staphylococcus aureus</name>
    <dbReference type="NCBI Taxonomy" id="1280"/>
    <lineage>
        <taxon>Bacteria</taxon>
        <taxon>Bacillati</taxon>
        <taxon>Bacillota</taxon>
        <taxon>Bacilli</taxon>
        <taxon>Bacillales</taxon>
        <taxon>Staphylococcaceae</taxon>
        <taxon>Staphylococcus</taxon>
    </lineage>
</organism>
<gene>
    <name evidence="1" type="ORF">QU38_01900</name>
</gene>
<proteinExistence type="predicted"/>
<protein>
    <submittedName>
        <fullName evidence="1">Uncharacterized protein</fullName>
    </submittedName>
</protein>
<dbReference type="EMBL" id="JXIG01000413">
    <property type="protein sequence ID" value="KIU01386.1"/>
    <property type="molecule type" value="Genomic_DNA"/>
</dbReference>
<dbReference type="AlphaFoldDB" id="A0AA40JPS2"/>
<comment type="caution">
    <text evidence="1">The sequence shown here is derived from an EMBL/GenBank/DDBJ whole genome shotgun (WGS) entry which is preliminary data.</text>
</comment>
<name>A0AA40JPS2_STAAU</name>
<evidence type="ECO:0000313" key="1">
    <source>
        <dbReference type="EMBL" id="KIU01386.1"/>
    </source>
</evidence>
<accession>A0AA40JPS2</accession>
<reference evidence="1 2" key="1">
    <citation type="submission" date="2015-01" db="EMBL/GenBank/DDBJ databases">
        <title>Characterization of Swiss Staphylococcus aureus strains involved in food poisoning.</title>
        <authorList>
            <person name="Crovadore J."/>
            <person name="Chablais R."/>
            <person name="Tonacini J."/>
            <person name="Schnyder B."/>
            <person name="Lefort F."/>
        </authorList>
    </citation>
    <scope>NUCLEOTIDE SEQUENCE [LARGE SCALE GENOMIC DNA]</scope>
    <source>
        <strain evidence="1 2">SA-120</strain>
    </source>
</reference>
<dbReference type="Proteomes" id="UP000032274">
    <property type="component" value="Unassembled WGS sequence"/>
</dbReference>
<sequence length="102" mass="10775">MDDLTVIVGRDAAHIVVDGRHHRQRLAGQGDAGEDLAGLGDARQALVQDLRIDVVEVKGDMVLLLADAAALADLHRHRARDHVAAGEILGRGGIALHEALAL</sequence>
<evidence type="ECO:0000313" key="2">
    <source>
        <dbReference type="Proteomes" id="UP000032274"/>
    </source>
</evidence>